<accession>A0A830HW67</accession>
<comment type="cofactor">
    <cofactor evidence="8">
        <name>Zn(2+)</name>
        <dbReference type="ChEBI" id="CHEBI:29105"/>
    </cofactor>
    <text evidence="8">Binds 1 zinc ion per subunit.</text>
</comment>
<keyword evidence="10" id="KW-0472">Membrane</keyword>
<dbReference type="EMBL" id="BNJQ01000033">
    <property type="protein sequence ID" value="GHP11188.1"/>
    <property type="molecule type" value="Genomic_DNA"/>
</dbReference>
<dbReference type="GO" id="GO:0046872">
    <property type="term" value="F:metal ion binding"/>
    <property type="evidence" value="ECO:0007669"/>
    <property type="project" value="UniProtKB-KW"/>
</dbReference>
<evidence type="ECO:0008006" key="13">
    <source>
        <dbReference type="Google" id="ProtNLM"/>
    </source>
</evidence>
<feature type="compositionally biased region" description="Pro residues" evidence="9">
    <location>
        <begin position="668"/>
        <end position="683"/>
    </location>
</feature>
<keyword evidence="4" id="KW-0378">Hydrolase</keyword>
<feature type="binding site" evidence="8">
    <location>
        <position position="320"/>
    </location>
    <ligand>
        <name>Zn(2+)</name>
        <dbReference type="ChEBI" id="CHEBI:29105"/>
        <note>catalytic</note>
    </ligand>
</feature>
<evidence type="ECO:0000313" key="11">
    <source>
        <dbReference type="EMBL" id="GHP11188.1"/>
    </source>
</evidence>
<comment type="caution">
    <text evidence="11">The sequence shown here is derived from an EMBL/GenBank/DDBJ whole genome shotgun (WGS) entry which is preliminary data.</text>
</comment>
<dbReference type="FunFam" id="3.90.132.10:FF:000001">
    <property type="entry name" value="leishmanolysin-like peptidase isoform X2"/>
    <property type="match status" value="1"/>
</dbReference>
<dbReference type="InterPro" id="IPR001577">
    <property type="entry name" value="Peptidase_M8"/>
</dbReference>
<evidence type="ECO:0000256" key="3">
    <source>
        <dbReference type="ARBA" id="ARBA00022723"/>
    </source>
</evidence>
<keyword evidence="10" id="KW-0812">Transmembrane</keyword>
<dbReference type="GO" id="GO:0006508">
    <property type="term" value="P:proteolysis"/>
    <property type="evidence" value="ECO:0007669"/>
    <property type="project" value="UniProtKB-KW"/>
</dbReference>
<evidence type="ECO:0000313" key="12">
    <source>
        <dbReference type="Proteomes" id="UP000660262"/>
    </source>
</evidence>
<dbReference type="PRINTS" id="PR01217">
    <property type="entry name" value="PRICHEXTENSN"/>
</dbReference>
<dbReference type="Pfam" id="PF01457">
    <property type="entry name" value="Peptidase_M8"/>
    <property type="match status" value="1"/>
</dbReference>
<evidence type="ECO:0000256" key="4">
    <source>
        <dbReference type="ARBA" id="ARBA00022801"/>
    </source>
</evidence>
<evidence type="ECO:0000256" key="1">
    <source>
        <dbReference type="ARBA" id="ARBA00005860"/>
    </source>
</evidence>
<sequence length="992" mass="107258">MRPGAQQPRLLHNNAWRRHGGGGILVSFFLFLLALLLDSSVKAWASSSPAAATSHNLDREMLSLTEKMMTNALSVKVDTSELDAFLTKAKQGKFDHHPDDENHDRHRPMHVEQYERLINGMRNAIPDDVHQHVNEPHHKGMDPPQAHARKMQSAANIRLVASYNLSTTTTEKARHIQNVVMPKVLDFIHSLVKVNTPVLSRLFLPRMCDVYGSSNASCSSVRDIGTCGVVAKHSAEYFGSYQLCPDQQCTTHEGGRGVPNADMIIYVTAEQSSCGHKTLAYAGHCSLDVTTGRPIAGYVNWCPERVDTGEFEHQLDLGVHELMHAMFFSISLFENFRQLGTNERVNAITDVAEVSGRTPTAIKTTNVVAKAREHFNCSSLMKVLMEDGGGDGTAGTHWEMNWMEGEVMTGTRGLTRASLSKITMALMEDSGWYTPDYTKANFLPFGYQAGCDFMSETDPNYCSNANTAQQPWFCRTKHPMYVAECVNRNMEKGYCRAQNTSSLWGMCRTKIAYSTVEGDCKTGSTSAKHARIGYARGSTSACMPDGFANVKYTGVLLSGMIVKSRNDVNCYATSCTGSPGSYVLNVCANGGCATCATGAYLPLSTLNTTTGITYSAGMIGACPSAEMICSHMGCTNCSSTRGRCIDGICKCHMGYLGPDCSDLLTPTPHSPPPVPAPSPPAPAAPADVSPILPSGHNQPATISTPPAPGPPAPSLPPSQPPPQPSLSPPSLPPLPAIRQSTVVECNPNLCHQVCELGAMRNVPIELLLSTQTGNSKSTLGDDGISFSFFQSNLLDYIFETPVLLRATAWNFTTIALYAIPHAPTSYVSVQCPEPGCSVHNPGPMRGLSYTNITFPKCGPTTIYFMVCCDESCAGQTSRYSIYFAEERMPCTPPPPPPNSPSPPTTPPALPLQPDALLRPGQKLFFDVQPPPLPPPPPTLPPAPVKSSDMIVIAESTFHDGPFVICIALFVSSLSAFPLFFVFVWALTNPSTV</sequence>
<keyword evidence="2" id="KW-0645">Protease</keyword>
<keyword evidence="6 8" id="KW-0482">Metalloprotease</keyword>
<evidence type="ECO:0000256" key="2">
    <source>
        <dbReference type="ARBA" id="ARBA00022670"/>
    </source>
</evidence>
<gene>
    <name evidence="11" type="ORF">PPROV_000991800</name>
</gene>
<name>A0A830HW67_9CHLO</name>
<feature type="transmembrane region" description="Helical" evidence="10">
    <location>
        <begin position="961"/>
        <end position="986"/>
    </location>
</feature>
<dbReference type="GO" id="GO:0007155">
    <property type="term" value="P:cell adhesion"/>
    <property type="evidence" value="ECO:0007669"/>
    <property type="project" value="InterPro"/>
</dbReference>
<evidence type="ECO:0000256" key="7">
    <source>
        <dbReference type="PIRSR" id="PIRSR601577-1"/>
    </source>
</evidence>
<dbReference type="GO" id="GO:0004222">
    <property type="term" value="F:metalloendopeptidase activity"/>
    <property type="evidence" value="ECO:0007669"/>
    <property type="project" value="InterPro"/>
</dbReference>
<evidence type="ECO:0000256" key="8">
    <source>
        <dbReference type="PIRSR" id="PIRSR601577-2"/>
    </source>
</evidence>
<dbReference type="PANTHER" id="PTHR10942">
    <property type="entry name" value="LEISHMANOLYSIN-LIKE PEPTIDASE"/>
    <property type="match status" value="1"/>
</dbReference>
<protein>
    <recommendedName>
        <fullName evidence="13">Leishmanolysin-like peptidase</fullName>
    </recommendedName>
</protein>
<keyword evidence="10" id="KW-1133">Transmembrane helix</keyword>
<reference evidence="11" key="1">
    <citation type="submission" date="2020-10" db="EMBL/GenBank/DDBJ databases">
        <title>Unveiling of a novel bifunctional photoreceptor, Dualchrome1, isolated from a cosmopolitan green alga.</title>
        <authorList>
            <person name="Suzuki S."/>
            <person name="Kawachi M."/>
        </authorList>
    </citation>
    <scope>NUCLEOTIDE SEQUENCE</scope>
    <source>
        <strain evidence="11">NIES 2893</strain>
    </source>
</reference>
<feature type="compositionally biased region" description="Pro residues" evidence="9">
    <location>
        <begin position="705"/>
        <end position="733"/>
    </location>
</feature>
<feature type="compositionally biased region" description="Pro residues" evidence="9">
    <location>
        <begin position="891"/>
        <end position="910"/>
    </location>
</feature>
<keyword evidence="3 8" id="KW-0479">Metal-binding</keyword>
<evidence type="ECO:0000256" key="10">
    <source>
        <dbReference type="SAM" id="Phobius"/>
    </source>
</evidence>
<feature type="active site" evidence="7">
    <location>
        <position position="321"/>
    </location>
</feature>
<dbReference type="AlphaFoldDB" id="A0A830HW67"/>
<evidence type="ECO:0000256" key="6">
    <source>
        <dbReference type="ARBA" id="ARBA00023049"/>
    </source>
</evidence>
<dbReference type="Gene3D" id="3.90.132.10">
    <property type="entry name" value="Leishmanolysin , domain 2"/>
    <property type="match status" value="1"/>
</dbReference>
<keyword evidence="12" id="KW-1185">Reference proteome</keyword>
<feature type="binding site" evidence="8">
    <location>
        <position position="397"/>
    </location>
    <ligand>
        <name>Zn(2+)</name>
        <dbReference type="ChEBI" id="CHEBI:29105"/>
        <note>catalytic</note>
    </ligand>
</feature>
<dbReference type="Proteomes" id="UP000660262">
    <property type="component" value="Unassembled WGS sequence"/>
</dbReference>
<feature type="region of interest" description="Disordered" evidence="9">
    <location>
        <begin position="667"/>
        <end position="733"/>
    </location>
</feature>
<dbReference type="PANTHER" id="PTHR10942:SF0">
    <property type="entry name" value="LEISHMANOLYSIN-LIKE PEPTIDASE"/>
    <property type="match status" value="1"/>
</dbReference>
<dbReference type="OrthoDB" id="527990at2759"/>
<proteinExistence type="inferred from homology"/>
<keyword evidence="5 8" id="KW-0862">Zinc</keyword>
<evidence type="ECO:0000256" key="5">
    <source>
        <dbReference type="ARBA" id="ARBA00022833"/>
    </source>
</evidence>
<dbReference type="SUPFAM" id="SSF55486">
    <property type="entry name" value="Metalloproteases ('zincins'), catalytic domain"/>
    <property type="match status" value="1"/>
</dbReference>
<feature type="binding site" evidence="8">
    <location>
        <position position="324"/>
    </location>
    <ligand>
        <name>Zn(2+)</name>
        <dbReference type="ChEBI" id="CHEBI:29105"/>
        <note>catalytic</note>
    </ligand>
</feature>
<feature type="region of interest" description="Disordered" evidence="9">
    <location>
        <begin position="891"/>
        <end position="912"/>
    </location>
</feature>
<organism evidence="11 12">
    <name type="scientific">Pycnococcus provasolii</name>
    <dbReference type="NCBI Taxonomy" id="41880"/>
    <lineage>
        <taxon>Eukaryota</taxon>
        <taxon>Viridiplantae</taxon>
        <taxon>Chlorophyta</taxon>
        <taxon>Pseudoscourfieldiophyceae</taxon>
        <taxon>Pseudoscourfieldiales</taxon>
        <taxon>Pycnococcaceae</taxon>
        <taxon>Pycnococcus</taxon>
    </lineage>
</organism>
<dbReference type="GO" id="GO:0016020">
    <property type="term" value="C:membrane"/>
    <property type="evidence" value="ECO:0007669"/>
    <property type="project" value="InterPro"/>
</dbReference>
<dbReference type="GO" id="GO:0005737">
    <property type="term" value="C:cytoplasm"/>
    <property type="evidence" value="ECO:0007669"/>
    <property type="project" value="TreeGrafter"/>
</dbReference>
<dbReference type="Gene3D" id="3.10.170.20">
    <property type="match status" value="1"/>
</dbReference>
<comment type="similarity">
    <text evidence="1">Belongs to the peptidase M8 family.</text>
</comment>
<evidence type="ECO:0000256" key="9">
    <source>
        <dbReference type="SAM" id="MobiDB-lite"/>
    </source>
</evidence>